<dbReference type="PANTHER" id="PTHR21286:SF0">
    <property type="entry name" value="NUCLEAR PORE COMPLEX PROTEIN NUP160"/>
    <property type="match status" value="1"/>
</dbReference>
<dbReference type="InterPro" id="IPR059141">
    <property type="entry name" value="Beta-prop_Nup120_160"/>
</dbReference>
<keyword evidence="3" id="KW-0539">Nucleus</keyword>
<comment type="caution">
    <text evidence="7">The sequence shown here is derived from an EMBL/GenBank/DDBJ whole genome shotgun (WGS) entry which is preliminary data.</text>
</comment>
<keyword evidence="8" id="KW-1185">Reference proteome</keyword>
<dbReference type="GO" id="GO:0017056">
    <property type="term" value="F:structural constituent of nuclear pore"/>
    <property type="evidence" value="ECO:0007669"/>
    <property type="project" value="TreeGrafter"/>
</dbReference>
<evidence type="ECO:0000313" key="8">
    <source>
        <dbReference type="Proteomes" id="UP001291623"/>
    </source>
</evidence>
<dbReference type="InterPro" id="IPR035192">
    <property type="entry name" value="NUP160_hel_plant"/>
</dbReference>
<dbReference type="InterPro" id="IPR021717">
    <property type="entry name" value="Nucleoporin_Nup160"/>
</dbReference>
<dbReference type="GO" id="GO:0005643">
    <property type="term" value="C:nuclear pore"/>
    <property type="evidence" value="ECO:0007669"/>
    <property type="project" value="UniProtKB-ARBA"/>
</dbReference>
<evidence type="ECO:0000313" key="7">
    <source>
        <dbReference type="EMBL" id="KAK4339816.1"/>
    </source>
</evidence>
<evidence type="ECO:0000256" key="1">
    <source>
        <dbReference type="ARBA" id="ARBA00004123"/>
    </source>
</evidence>
<evidence type="ECO:0000256" key="4">
    <source>
        <dbReference type="SAM" id="MobiDB-lite"/>
    </source>
</evidence>
<name>A0AAE1QUT2_9SOLA</name>
<feature type="domain" description="NUP160 helical" evidence="6">
    <location>
        <begin position="145"/>
        <end position="322"/>
    </location>
</feature>
<protein>
    <submittedName>
        <fullName evidence="7">Uncharacterized protein</fullName>
    </submittedName>
</protein>
<feature type="domain" description="Nucleoporin Nup120/160 beta-propeller" evidence="5">
    <location>
        <begin position="30"/>
        <end position="127"/>
    </location>
</feature>
<keyword evidence="2" id="KW-0813">Transport</keyword>
<evidence type="ECO:0000256" key="2">
    <source>
        <dbReference type="ARBA" id="ARBA00022448"/>
    </source>
</evidence>
<dbReference type="Pfam" id="PF11715">
    <property type="entry name" value="Beta-prop_Nup120_160"/>
    <property type="match status" value="1"/>
</dbReference>
<dbReference type="PANTHER" id="PTHR21286">
    <property type="entry name" value="NUCLEAR PORE COMPLEX PROTEIN NUP160"/>
    <property type="match status" value="1"/>
</dbReference>
<comment type="subcellular location">
    <subcellularLocation>
        <location evidence="1">Nucleus</location>
    </subcellularLocation>
</comment>
<proteinExistence type="predicted"/>
<gene>
    <name evidence="7" type="ORF">RND71_041278</name>
</gene>
<sequence length="381" mass="42861">MKSQCEALTVFSEKLAVVVSKGLESKKYLNVLRVTLRDFSKHFTDSEFETLTVDGLKNEILSVIQHEVGSDSPIAVLQSWKTFCTCYFNNWCRTNVACGLLIDSATQAVGVIRKSSVSMCRSLEDIELLVFGSADEHGNIICSRFDSSDSDLEREILLDILQCVGNLSQQLSKAAPAIFYEYLLRTPNLSSEEVIPRLLKSLESGYSSSMAALHVYELGTDVALDKEISYHKRLRKFSVDMLLSLHNLCSRATRWGRVLHVIESYLKILVPRKYEHNLDSEGLFTVSTALTVQATSQVAKVMFESALDVHLLLSYMVNSSSQRAAEEKPKGRSSRRREEGSLRNSVTILPWASGRSSPSFKDAELMQWEHAEVKFFVFEES</sequence>
<evidence type="ECO:0000259" key="5">
    <source>
        <dbReference type="Pfam" id="PF11715"/>
    </source>
</evidence>
<organism evidence="7 8">
    <name type="scientific">Anisodus tanguticus</name>
    <dbReference type="NCBI Taxonomy" id="243964"/>
    <lineage>
        <taxon>Eukaryota</taxon>
        <taxon>Viridiplantae</taxon>
        <taxon>Streptophyta</taxon>
        <taxon>Embryophyta</taxon>
        <taxon>Tracheophyta</taxon>
        <taxon>Spermatophyta</taxon>
        <taxon>Magnoliopsida</taxon>
        <taxon>eudicotyledons</taxon>
        <taxon>Gunneridae</taxon>
        <taxon>Pentapetalae</taxon>
        <taxon>asterids</taxon>
        <taxon>lamiids</taxon>
        <taxon>Solanales</taxon>
        <taxon>Solanaceae</taxon>
        <taxon>Solanoideae</taxon>
        <taxon>Hyoscyameae</taxon>
        <taxon>Anisodus</taxon>
    </lineage>
</organism>
<feature type="compositionally biased region" description="Basic and acidic residues" evidence="4">
    <location>
        <begin position="324"/>
        <end position="341"/>
    </location>
</feature>
<reference evidence="7" key="1">
    <citation type="submission" date="2023-12" db="EMBL/GenBank/DDBJ databases">
        <title>Genome assembly of Anisodus tanguticus.</title>
        <authorList>
            <person name="Wang Y.-J."/>
        </authorList>
    </citation>
    <scope>NUCLEOTIDE SEQUENCE</scope>
    <source>
        <strain evidence="7">KB-2021</strain>
        <tissue evidence="7">Leaf</tissue>
    </source>
</reference>
<accession>A0AAE1QUT2</accession>
<dbReference type="AlphaFoldDB" id="A0AAE1QUT2"/>
<evidence type="ECO:0000256" key="3">
    <source>
        <dbReference type="ARBA" id="ARBA00023242"/>
    </source>
</evidence>
<evidence type="ECO:0000259" key="6">
    <source>
        <dbReference type="Pfam" id="PF17238"/>
    </source>
</evidence>
<dbReference type="Pfam" id="PF17238">
    <property type="entry name" value="NUP160_helical_2"/>
    <property type="match status" value="1"/>
</dbReference>
<feature type="region of interest" description="Disordered" evidence="4">
    <location>
        <begin position="323"/>
        <end position="342"/>
    </location>
</feature>
<dbReference type="EMBL" id="JAVYJV010000023">
    <property type="protein sequence ID" value="KAK4339816.1"/>
    <property type="molecule type" value="Genomic_DNA"/>
</dbReference>
<dbReference type="Proteomes" id="UP001291623">
    <property type="component" value="Unassembled WGS sequence"/>
</dbReference>